<comment type="catalytic activity">
    <reaction evidence="12 14">
        <text>an alpha-D-Man-(1-&gt;2)-alpha-D-Man-(1-&gt;2)-alpha-D-Man-(1-&gt;3)-[alpha-D-Man-(1-&gt;6)]-beta-D-Man-(1-&gt;4)-beta-D-GlcNAc-(1-&gt;4)-alpha-D-GlcNAc-diphospho-di-trans,poly-cis-dolichol + a di-trans,poly-cis-dolichyl beta-D-mannosyl phosphate = an alpha-D-Man-(1-&gt;2)-alpha-D-Man-(1-&gt;2)-alpha-D-Man-(1-&gt;3)-[alpha-D-Man-(1-&gt;3)-alpha-D-Man-(1-&gt;6)]-beta-D-Man-(1-&gt;4)-beta-D-GlcNAc-(1-&gt;4)-alpha-D-GlcNAc-diphospho-di-trans,poly-cis-dolichol + a di-trans,poly-cis-dolichyl phosphate + H(+)</text>
        <dbReference type="Rhea" id="RHEA:29527"/>
        <dbReference type="Rhea" id="RHEA-COMP:19498"/>
        <dbReference type="Rhea" id="RHEA-COMP:19501"/>
        <dbReference type="Rhea" id="RHEA-COMP:19516"/>
        <dbReference type="Rhea" id="RHEA-COMP:19517"/>
        <dbReference type="ChEBI" id="CHEBI:15378"/>
        <dbReference type="ChEBI" id="CHEBI:57683"/>
        <dbReference type="ChEBI" id="CHEBI:58211"/>
        <dbReference type="ChEBI" id="CHEBI:132515"/>
        <dbReference type="ChEBI" id="CHEBI:132516"/>
        <dbReference type="EC" id="2.4.1.258"/>
    </reaction>
    <physiologicalReaction direction="left-to-right" evidence="12 14">
        <dbReference type="Rhea" id="RHEA:29528"/>
    </physiologicalReaction>
</comment>
<evidence type="ECO:0000256" key="1">
    <source>
        <dbReference type="ARBA" id="ARBA00004477"/>
    </source>
</evidence>
<keyword evidence="10 14" id="KW-0472">Membrane</keyword>
<dbReference type="GO" id="GO:0052925">
    <property type="term" value="F:dol-P-Man:Man(5)GlcNAc(2)-PP-Dol alpha-1,3-mannosyltransferase activity"/>
    <property type="evidence" value="ECO:0007669"/>
    <property type="project" value="UniProtKB-EC"/>
</dbReference>
<evidence type="ECO:0000256" key="13">
    <source>
        <dbReference type="ARBA" id="ARBA00093457"/>
    </source>
</evidence>
<evidence type="ECO:0000313" key="17">
    <source>
        <dbReference type="Proteomes" id="UP001212152"/>
    </source>
</evidence>
<comment type="function">
    <text evidence="11 14">Dol-P-Man:Man(5)GlcNAc(2)-PP-Dol alpha-1,3-mannosyltransferase that operates in the biosynthetic pathway of dolichol-linked oligosaccharides, the glycan precursors employed in protein asparagine (N)-glycosylation. The assembly of dolichol-linked oligosaccharides begins on the cytosolic side of the endoplasmic reticulum membrane and finishes in its lumen. The sequential addition of sugars to dolichol pyrophosphate produces dolichol-linked oligosaccharides containing fourteen sugars, including two GlcNAcs, nine mannoses and three glucoses. Once assembled, the oligosaccharide is transferred from the lipid to nascent proteins by oligosaccharyltransferases. In the lumen of the endoplasmic reticulum, adds the first dolichyl beta-D-mannosyl phosphate derived mannose in an alpha-1,3 linkage to Man(5)GlcNAc(2)-PP-dolichol to produce Man(6)GlcNAc(2)-PP-dolichol.</text>
</comment>
<name>A0AAD5XS30_9FUNG</name>
<evidence type="ECO:0000256" key="2">
    <source>
        <dbReference type="ARBA" id="ARBA00004922"/>
    </source>
</evidence>
<evidence type="ECO:0000256" key="14">
    <source>
        <dbReference type="RuleBase" id="RU364047"/>
    </source>
</evidence>
<dbReference type="EC" id="2.4.1.258" evidence="3 14"/>
<evidence type="ECO:0000256" key="5">
    <source>
        <dbReference type="ARBA" id="ARBA00022676"/>
    </source>
</evidence>
<evidence type="ECO:0000313" key="16">
    <source>
        <dbReference type="EMBL" id="KAJ3181412.1"/>
    </source>
</evidence>
<comment type="similarity">
    <text evidence="13">Belongs to the glycosyltransferase ALG3 family.</text>
</comment>
<evidence type="ECO:0000256" key="4">
    <source>
        <dbReference type="ARBA" id="ARBA00015561"/>
    </source>
</evidence>
<keyword evidence="8 14" id="KW-0256">Endoplasmic reticulum</keyword>
<protein>
    <recommendedName>
        <fullName evidence="4 14">Dol-P-Man:Man(5)GlcNAc(2)-PP-Dol alpha-1,3-mannosyltransferase</fullName>
        <ecNumber evidence="3 14">2.4.1.258</ecNumber>
    </recommendedName>
    <alternativeName>
        <fullName evidence="14">Dol-P-Man-dependent alpha(1-3)-mannosyltransferase</fullName>
    </alternativeName>
</protein>
<dbReference type="EMBL" id="JADGJQ010000012">
    <property type="protein sequence ID" value="KAJ3181412.1"/>
    <property type="molecule type" value="Genomic_DNA"/>
</dbReference>
<keyword evidence="7 14" id="KW-0812">Transmembrane</keyword>
<evidence type="ECO:0000256" key="8">
    <source>
        <dbReference type="ARBA" id="ARBA00022824"/>
    </source>
</evidence>
<evidence type="ECO:0000256" key="7">
    <source>
        <dbReference type="ARBA" id="ARBA00022692"/>
    </source>
</evidence>
<sequence>MDIKTTRQQGSTPAVSPSTKSRSHHDRGAQAPGFVTILVNATKANALDPAYFWLVGGALLVLETALCTLIIRRVSYTNIDWDAYMQEVGGFLAGERDYAKLEGDTGPLVYPAGFIYVYSALSYITAGGKDVRLAQYLFAGLYVVTLAVVMAIYRRSVLVSRPYVLVFLTLSKRLHSIYVLRLFNDPVAMLPLYLCVLAMLNQRWRAATVLYSIALSVKMNILLFAPGFALLMYQALGLRRCIRNAGAALLLQIALALPFLAEHPLPYLSRSFDFGRAFFYVWTVNWRFVDEKTFVSKEFARLLLGVHAVLLLAFCVKWCQRTGGVGATIASGWRRRTPQTLAPDYVITVMFTCNLIGILCARSLHYQFWSWYAHAVPYLVWRAFDAPSPSPAFGFSGCLRLGFKISVSAALEYGWNVYPSTRTSSLILLFCHAVVVARCLLASNVPSLLSIPETEIRRVKKTL</sequence>
<proteinExistence type="inferred from homology"/>
<keyword evidence="6 14" id="KW-0808">Transferase</keyword>
<evidence type="ECO:0000256" key="10">
    <source>
        <dbReference type="ARBA" id="ARBA00023136"/>
    </source>
</evidence>
<dbReference type="AlphaFoldDB" id="A0AAD5XS30"/>
<evidence type="ECO:0000256" key="12">
    <source>
        <dbReference type="ARBA" id="ARBA00049506"/>
    </source>
</evidence>
<evidence type="ECO:0000256" key="15">
    <source>
        <dbReference type="SAM" id="MobiDB-lite"/>
    </source>
</evidence>
<feature type="transmembrane region" description="Helical" evidence="14">
    <location>
        <begin position="50"/>
        <end position="71"/>
    </location>
</feature>
<feature type="transmembrane region" description="Helical" evidence="14">
    <location>
        <begin position="178"/>
        <end position="200"/>
    </location>
</feature>
<dbReference type="Proteomes" id="UP001212152">
    <property type="component" value="Unassembled WGS sequence"/>
</dbReference>
<feature type="transmembrane region" description="Helical" evidence="14">
    <location>
        <begin position="108"/>
        <end position="127"/>
    </location>
</feature>
<feature type="transmembrane region" description="Helical" evidence="14">
    <location>
        <begin position="133"/>
        <end position="153"/>
    </location>
</feature>
<comment type="subcellular location">
    <subcellularLocation>
        <location evidence="1 14">Endoplasmic reticulum membrane</location>
        <topology evidence="1 14">Multi-pass membrane protein</topology>
    </subcellularLocation>
</comment>
<evidence type="ECO:0000256" key="6">
    <source>
        <dbReference type="ARBA" id="ARBA00022679"/>
    </source>
</evidence>
<organism evidence="16 17">
    <name type="scientific">Geranomyces variabilis</name>
    <dbReference type="NCBI Taxonomy" id="109894"/>
    <lineage>
        <taxon>Eukaryota</taxon>
        <taxon>Fungi</taxon>
        <taxon>Fungi incertae sedis</taxon>
        <taxon>Chytridiomycota</taxon>
        <taxon>Chytridiomycota incertae sedis</taxon>
        <taxon>Chytridiomycetes</taxon>
        <taxon>Spizellomycetales</taxon>
        <taxon>Powellomycetaceae</taxon>
        <taxon>Geranomyces</taxon>
    </lineage>
</organism>
<evidence type="ECO:0000256" key="11">
    <source>
        <dbReference type="ARBA" id="ARBA00044743"/>
    </source>
</evidence>
<keyword evidence="17" id="KW-1185">Reference proteome</keyword>
<feature type="region of interest" description="Disordered" evidence="15">
    <location>
        <begin position="1"/>
        <end position="28"/>
    </location>
</feature>
<dbReference type="InterPro" id="IPR007873">
    <property type="entry name" value="Glycosyltransferase_ALG3"/>
</dbReference>
<comment type="pathway">
    <text evidence="2 14">Protein modification; protein glycosylation.</text>
</comment>
<feature type="compositionally biased region" description="Polar residues" evidence="15">
    <location>
        <begin position="1"/>
        <end position="20"/>
    </location>
</feature>
<keyword evidence="5 14" id="KW-0328">Glycosyltransferase</keyword>
<evidence type="ECO:0000256" key="3">
    <source>
        <dbReference type="ARBA" id="ARBA00011964"/>
    </source>
</evidence>
<feature type="transmembrane region" description="Helical" evidence="14">
    <location>
        <begin position="206"/>
        <end position="233"/>
    </location>
</feature>
<dbReference type="Pfam" id="PF05208">
    <property type="entry name" value="ALG3"/>
    <property type="match status" value="1"/>
</dbReference>
<dbReference type="GO" id="GO:0005789">
    <property type="term" value="C:endoplasmic reticulum membrane"/>
    <property type="evidence" value="ECO:0007669"/>
    <property type="project" value="UniProtKB-SubCell"/>
</dbReference>
<accession>A0AAD5XS30</accession>
<gene>
    <name evidence="16" type="primary">ALG3</name>
    <name evidence="16" type="ORF">HDU87_001018</name>
</gene>
<evidence type="ECO:0000256" key="9">
    <source>
        <dbReference type="ARBA" id="ARBA00022989"/>
    </source>
</evidence>
<dbReference type="PANTHER" id="PTHR12646">
    <property type="entry name" value="NOT56 - RELATED"/>
    <property type="match status" value="1"/>
</dbReference>
<reference evidence="16" key="1">
    <citation type="submission" date="2020-05" db="EMBL/GenBank/DDBJ databases">
        <title>Phylogenomic resolution of chytrid fungi.</title>
        <authorList>
            <person name="Stajich J.E."/>
            <person name="Amses K."/>
            <person name="Simmons R."/>
            <person name="Seto K."/>
            <person name="Myers J."/>
            <person name="Bonds A."/>
            <person name="Quandt C.A."/>
            <person name="Barry K."/>
            <person name="Liu P."/>
            <person name="Grigoriev I."/>
            <person name="Longcore J.E."/>
            <person name="James T.Y."/>
        </authorList>
    </citation>
    <scope>NUCLEOTIDE SEQUENCE</scope>
    <source>
        <strain evidence="16">JEL0379</strain>
    </source>
</reference>
<keyword evidence="9 14" id="KW-1133">Transmembrane helix</keyword>
<dbReference type="PANTHER" id="PTHR12646:SF0">
    <property type="entry name" value="DOL-P-MAN:MAN(5)GLCNAC(2)-PP-DOL ALPHA-1,3-MANNOSYLTRANSFERASE"/>
    <property type="match status" value="1"/>
</dbReference>
<comment type="caution">
    <text evidence="16">The sequence shown here is derived from an EMBL/GenBank/DDBJ whole genome shotgun (WGS) entry which is preliminary data.</text>
</comment>